<organism evidence="1 2">
    <name type="scientific">Naganishia cerealis</name>
    <dbReference type="NCBI Taxonomy" id="610337"/>
    <lineage>
        <taxon>Eukaryota</taxon>
        <taxon>Fungi</taxon>
        <taxon>Dikarya</taxon>
        <taxon>Basidiomycota</taxon>
        <taxon>Agaricomycotina</taxon>
        <taxon>Tremellomycetes</taxon>
        <taxon>Filobasidiales</taxon>
        <taxon>Filobasidiaceae</taxon>
        <taxon>Naganishia</taxon>
    </lineage>
</organism>
<sequence>MSSFPYPTAVSRDDFAPTEEEFNADAFLYTHHRYASLDSLLKDLKRLSDGLNDELLNLVNVNYAEFIRLGKLIDGGLDVANSIQVEVKRFSKQLHATNANLTSCSQTVKDLIGARKRLLSLKTSIKLCSVLNDHVTNFQTLLNLDMDTANDESLLQHLKNLTSLYLSFSHLFGVVLETHGDVVFVNKILRDKIMSCKFEFNAYLDEVSQNKLRDRTKSSEIILELLNIYKITGRESSMTKLAKR</sequence>
<reference evidence="1" key="1">
    <citation type="submission" date="2023-04" db="EMBL/GenBank/DDBJ databases">
        <title>Draft Genome sequencing of Naganishia species isolated from polar environments using Oxford Nanopore Technology.</title>
        <authorList>
            <person name="Leo P."/>
            <person name="Venkateswaran K."/>
        </authorList>
    </citation>
    <scope>NUCLEOTIDE SEQUENCE</scope>
    <source>
        <strain evidence="1">MNA-CCFEE 5261</strain>
    </source>
</reference>
<dbReference type="Proteomes" id="UP001241377">
    <property type="component" value="Unassembled WGS sequence"/>
</dbReference>
<proteinExistence type="predicted"/>
<comment type="caution">
    <text evidence="1">The sequence shown here is derived from an EMBL/GenBank/DDBJ whole genome shotgun (WGS) entry which is preliminary data.</text>
</comment>
<accession>A0ACC2VPH2</accession>
<evidence type="ECO:0000313" key="2">
    <source>
        <dbReference type="Proteomes" id="UP001241377"/>
    </source>
</evidence>
<protein>
    <submittedName>
        <fullName evidence="1">Uncharacterized protein</fullName>
    </submittedName>
</protein>
<dbReference type="EMBL" id="JASBWR010000059">
    <property type="protein sequence ID" value="KAJ9101305.1"/>
    <property type="molecule type" value="Genomic_DNA"/>
</dbReference>
<keyword evidence="2" id="KW-1185">Reference proteome</keyword>
<name>A0ACC2VPH2_9TREE</name>
<gene>
    <name evidence="1" type="ORF">QFC19_005275</name>
</gene>
<evidence type="ECO:0000313" key="1">
    <source>
        <dbReference type="EMBL" id="KAJ9101305.1"/>
    </source>
</evidence>